<organism evidence="2 3">
    <name type="scientific">Micrococcoides hystricis</name>
    <dbReference type="NCBI Taxonomy" id="1572761"/>
    <lineage>
        <taxon>Bacteria</taxon>
        <taxon>Bacillati</taxon>
        <taxon>Actinomycetota</taxon>
        <taxon>Actinomycetes</taxon>
        <taxon>Micrococcales</taxon>
        <taxon>Micrococcaceae</taxon>
        <taxon>Micrococcoides</taxon>
    </lineage>
</organism>
<sequence length="126" mass="14062">MTSTHTPQRPPGFTIAEPASRWPWWRALPSTIGALVLKLYRLIISPLYGPVCRYYPSCSAYSLEAVTTHGLFKGSWLTAKRLGRCHPFTDGGVDHVPPGHRYFDPGAEPRIIVLNHPPIPADEETE</sequence>
<keyword evidence="1" id="KW-0472">Membrane</keyword>
<dbReference type="Proteomes" id="UP001589862">
    <property type="component" value="Unassembled WGS sequence"/>
</dbReference>
<keyword evidence="3" id="KW-1185">Reference proteome</keyword>
<dbReference type="NCBIfam" id="TIGR00278">
    <property type="entry name" value="membrane protein insertion efficiency factor YidD"/>
    <property type="match status" value="1"/>
</dbReference>
<evidence type="ECO:0000256" key="1">
    <source>
        <dbReference type="HAMAP-Rule" id="MF_00386"/>
    </source>
</evidence>
<dbReference type="Pfam" id="PF01809">
    <property type="entry name" value="YidD"/>
    <property type="match status" value="1"/>
</dbReference>
<keyword evidence="1" id="KW-1003">Cell membrane</keyword>
<protein>
    <recommendedName>
        <fullName evidence="1">Putative membrane protein insertion efficiency factor</fullName>
    </recommendedName>
</protein>
<gene>
    <name evidence="2" type="primary">yidD</name>
    <name evidence="2" type="ORF">ACFFFR_08910</name>
</gene>
<comment type="function">
    <text evidence="1">Could be involved in insertion of integral membrane proteins into the membrane.</text>
</comment>
<dbReference type="InterPro" id="IPR002696">
    <property type="entry name" value="Membr_insert_effic_factor_YidD"/>
</dbReference>
<reference evidence="2 3" key="1">
    <citation type="submission" date="2024-09" db="EMBL/GenBank/DDBJ databases">
        <authorList>
            <person name="Sun Q."/>
            <person name="Mori K."/>
        </authorList>
    </citation>
    <scope>NUCLEOTIDE SEQUENCE [LARGE SCALE GENOMIC DNA]</scope>
    <source>
        <strain evidence="2 3">NCAIM B.02604</strain>
    </source>
</reference>
<dbReference type="EMBL" id="JBHLUB010000030">
    <property type="protein sequence ID" value="MFC0582495.1"/>
    <property type="molecule type" value="Genomic_DNA"/>
</dbReference>
<dbReference type="RefSeq" id="WP_377459692.1">
    <property type="nucleotide sequence ID" value="NZ_JBHLUB010000030.1"/>
</dbReference>
<proteinExistence type="inferred from homology"/>
<evidence type="ECO:0000313" key="2">
    <source>
        <dbReference type="EMBL" id="MFC0582495.1"/>
    </source>
</evidence>
<comment type="subcellular location">
    <subcellularLocation>
        <location evidence="1">Cell membrane</location>
        <topology evidence="1">Peripheral membrane protein</topology>
        <orientation evidence="1">Cytoplasmic side</orientation>
    </subcellularLocation>
</comment>
<name>A0ABV6PBJ3_9MICC</name>
<dbReference type="HAMAP" id="MF_00386">
    <property type="entry name" value="UPF0161_YidD"/>
    <property type="match status" value="1"/>
</dbReference>
<comment type="caution">
    <text evidence="2">The sequence shown here is derived from an EMBL/GenBank/DDBJ whole genome shotgun (WGS) entry which is preliminary data.</text>
</comment>
<dbReference type="SMART" id="SM01234">
    <property type="entry name" value="Haemolytic"/>
    <property type="match status" value="1"/>
</dbReference>
<evidence type="ECO:0000313" key="3">
    <source>
        <dbReference type="Proteomes" id="UP001589862"/>
    </source>
</evidence>
<comment type="similarity">
    <text evidence="1">Belongs to the UPF0161 family.</text>
</comment>
<dbReference type="PANTHER" id="PTHR33383">
    <property type="entry name" value="MEMBRANE PROTEIN INSERTION EFFICIENCY FACTOR-RELATED"/>
    <property type="match status" value="1"/>
</dbReference>
<dbReference type="PANTHER" id="PTHR33383:SF1">
    <property type="entry name" value="MEMBRANE PROTEIN INSERTION EFFICIENCY FACTOR-RELATED"/>
    <property type="match status" value="1"/>
</dbReference>
<accession>A0ABV6PBJ3</accession>